<dbReference type="PANTHER" id="PTHR45866:SF1">
    <property type="entry name" value="DNA GYRASE SUBUNIT B, MITOCHONDRIAL"/>
    <property type="match status" value="1"/>
</dbReference>
<keyword evidence="8" id="KW-0799">Topoisomerase</keyword>
<dbReference type="Pfam" id="PF01751">
    <property type="entry name" value="Toprim"/>
    <property type="match status" value="1"/>
</dbReference>
<evidence type="ECO:0000256" key="5">
    <source>
        <dbReference type="ARBA" id="ARBA00022741"/>
    </source>
</evidence>
<comment type="catalytic activity">
    <reaction evidence="1">
        <text>ATP-dependent breakage, passage and rejoining of double-stranded DNA.</text>
        <dbReference type="EC" id="5.6.2.2"/>
    </reaction>
</comment>
<dbReference type="InterPro" id="IPR013759">
    <property type="entry name" value="Topo_IIA_B_C"/>
</dbReference>
<evidence type="ECO:0000256" key="10">
    <source>
        <dbReference type="ARBA" id="ARBA00023235"/>
    </source>
</evidence>
<gene>
    <name evidence="12" type="ORF">HMPREF1872_00254</name>
</gene>
<dbReference type="Gene3D" id="3.30.565.10">
    <property type="entry name" value="Histidine kinase-like ATPase, C-terminal domain"/>
    <property type="match status" value="1"/>
</dbReference>
<keyword evidence="9" id="KW-0238">DNA-binding</keyword>
<dbReference type="PANTHER" id="PTHR45866">
    <property type="entry name" value="DNA GYRASE/TOPOISOMERASE SUBUNIT B"/>
    <property type="match status" value="1"/>
</dbReference>
<dbReference type="PROSITE" id="PS00177">
    <property type="entry name" value="TOPOISOMERASE_II"/>
    <property type="match status" value="1"/>
</dbReference>
<dbReference type="PRINTS" id="PR01159">
    <property type="entry name" value="DNAGYRASEB"/>
</dbReference>
<dbReference type="InterPro" id="IPR020568">
    <property type="entry name" value="Ribosomal_Su5_D2-typ_SF"/>
</dbReference>
<dbReference type="PRINTS" id="PR00418">
    <property type="entry name" value="TPI2FAMILY"/>
</dbReference>
<dbReference type="GO" id="GO:0046872">
    <property type="term" value="F:metal ion binding"/>
    <property type="evidence" value="ECO:0007669"/>
    <property type="project" value="UniProtKB-KW"/>
</dbReference>
<evidence type="ECO:0000256" key="1">
    <source>
        <dbReference type="ARBA" id="ARBA00000185"/>
    </source>
</evidence>
<dbReference type="Proteomes" id="UP000070080">
    <property type="component" value="Unassembled WGS sequence"/>
</dbReference>
<dbReference type="SUPFAM" id="SSF55874">
    <property type="entry name" value="ATPase domain of HSP90 chaperone/DNA topoisomerase II/histidine kinase"/>
    <property type="match status" value="1"/>
</dbReference>
<sequence>MTKRQYDNASISALKGADRVRLRPAVIFGSDDLHGCEHAFFEILSNSIDEAREGFGHEIIVKRYLDGSFSVEDFGRGIPLDYNEREKRYNYELVYMELYAGGKYNNAAGQDYSYSLGLNGLGACATQYASSYFDVKVKRDGYVYELHFEHGENIGGLKKTPYKGKATGTFQRWLPDTEVFTDINISDEYLQLVLKQQAVVNAGITFTYIDEKTGQTEQYCYDKGIVGYLTEINVDDGLTDVFSFQDEGRGRDKQDRPEYDVKVEVAFAFNNKSPRMEFYHNSSYLEYGGSPEKACRQAFTYAFDKACKEQDKYKNNEGKITFNDIADSLLLVTSSFSTSTSYENQTKKAINNKFIQDFMTDLLKSRLELWFIEQKTVADKVLEQVLINKRARESAERQRITVKSKLQGKVDITNRIKKFIDCRSKDATKRELYIVEGDSALGSVKLGRDAEFQAVIPLRGKILNCLKAQLTKIFQNDIIMDLIRVLGCGVELKHKQLKGVGEFDPDLLRWNKIVICTDADVDGFQIRTLVLAMLYRLVPSLLKLGKVYIAESPLYELTYTNKAKKETVTYFAYDEKEKADFLKVLGSSNCKLQRSKGLGENEPEMMWLTTMNPETRRLVQVQAEDAVTTKDCFELLLGDNLNGRKEFIAEEGHNYLDLLDLD</sequence>
<evidence type="ECO:0000256" key="3">
    <source>
        <dbReference type="ARBA" id="ARBA00012895"/>
    </source>
</evidence>
<dbReference type="CDD" id="cd01030">
    <property type="entry name" value="TOPRIM_TopoIIA_like"/>
    <property type="match status" value="1"/>
</dbReference>
<dbReference type="EC" id="5.6.2.2" evidence="3"/>
<evidence type="ECO:0000313" key="13">
    <source>
        <dbReference type="Proteomes" id="UP000070080"/>
    </source>
</evidence>
<dbReference type="AlphaFoldDB" id="A0A133YHA7"/>
<organism evidence="12 13">
    <name type="scientific">Amygdalobacter nucleatus</name>
    <dbReference type="NCBI Taxonomy" id="3029274"/>
    <lineage>
        <taxon>Bacteria</taxon>
        <taxon>Bacillati</taxon>
        <taxon>Bacillota</taxon>
        <taxon>Clostridia</taxon>
        <taxon>Eubacteriales</taxon>
        <taxon>Oscillospiraceae</taxon>
        <taxon>Amygdalobacter</taxon>
    </lineage>
</organism>
<dbReference type="SUPFAM" id="SSF54211">
    <property type="entry name" value="Ribosomal protein S5 domain 2-like"/>
    <property type="match status" value="1"/>
</dbReference>
<dbReference type="STRING" id="1497955.HMPREF1872_00254"/>
<dbReference type="GO" id="GO:0006265">
    <property type="term" value="P:DNA topological change"/>
    <property type="evidence" value="ECO:0007669"/>
    <property type="project" value="InterPro"/>
</dbReference>
<dbReference type="InterPro" id="IPR006171">
    <property type="entry name" value="TOPRIM_dom"/>
</dbReference>
<dbReference type="EMBL" id="LSCV01000002">
    <property type="protein sequence ID" value="KXB42568.1"/>
    <property type="molecule type" value="Genomic_DNA"/>
</dbReference>
<dbReference type="GO" id="GO:0034335">
    <property type="term" value="F:DNA negative supercoiling activity"/>
    <property type="evidence" value="ECO:0007669"/>
    <property type="project" value="UniProtKB-ARBA"/>
</dbReference>
<name>A0A133YHA7_9FIRM</name>
<feature type="domain" description="Toprim" evidence="11">
    <location>
        <begin position="430"/>
        <end position="553"/>
    </location>
</feature>
<dbReference type="SMART" id="SM00433">
    <property type="entry name" value="TOP2c"/>
    <property type="match status" value="1"/>
</dbReference>
<dbReference type="InterPro" id="IPR013506">
    <property type="entry name" value="Topo_IIA_bsu_dom2"/>
</dbReference>
<evidence type="ECO:0000256" key="9">
    <source>
        <dbReference type="ARBA" id="ARBA00023125"/>
    </source>
</evidence>
<evidence type="ECO:0000259" key="11">
    <source>
        <dbReference type="PROSITE" id="PS50880"/>
    </source>
</evidence>
<dbReference type="InterPro" id="IPR036890">
    <property type="entry name" value="HATPase_C_sf"/>
</dbReference>
<comment type="similarity">
    <text evidence="2">Belongs to the type II topoisomerase GyrB family.</text>
</comment>
<dbReference type="Pfam" id="PF00204">
    <property type="entry name" value="DNA_gyraseB"/>
    <property type="match status" value="1"/>
</dbReference>
<keyword evidence="7" id="KW-0460">Magnesium</keyword>
<evidence type="ECO:0000256" key="8">
    <source>
        <dbReference type="ARBA" id="ARBA00023029"/>
    </source>
</evidence>
<dbReference type="Gene3D" id="3.40.50.670">
    <property type="match status" value="1"/>
</dbReference>
<dbReference type="PROSITE" id="PS50880">
    <property type="entry name" value="TOPRIM"/>
    <property type="match status" value="1"/>
</dbReference>
<dbReference type="GO" id="GO:0003677">
    <property type="term" value="F:DNA binding"/>
    <property type="evidence" value="ECO:0007669"/>
    <property type="project" value="UniProtKB-KW"/>
</dbReference>
<dbReference type="GO" id="GO:0005524">
    <property type="term" value="F:ATP binding"/>
    <property type="evidence" value="ECO:0007669"/>
    <property type="project" value="UniProtKB-KW"/>
</dbReference>
<keyword evidence="10" id="KW-0413">Isomerase</keyword>
<dbReference type="RefSeq" id="WP_066712715.1">
    <property type="nucleotide sequence ID" value="NZ_CP118869.1"/>
</dbReference>
<dbReference type="InterPro" id="IPR014721">
    <property type="entry name" value="Ribsml_uS5_D2-typ_fold_subgr"/>
</dbReference>
<evidence type="ECO:0000256" key="2">
    <source>
        <dbReference type="ARBA" id="ARBA00010708"/>
    </source>
</evidence>
<dbReference type="SUPFAM" id="SSF56719">
    <property type="entry name" value="Type II DNA topoisomerase"/>
    <property type="match status" value="1"/>
</dbReference>
<dbReference type="InterPro" id="IPR001241">
    <property type="entry name" value="Topo_IIA"/>
</dbReference>
<dbReference type="OrthoDB" id="9802808at2"/>
<reference evidence="13" key="1">
    <citation type="submission" date="2016-01" db="EMBL/GenBank/DDBJ databases">
        <authorList>
            <person name="Mitreva M."/>
            <person name="Pepin K.H."/>
            <person name="Mihindukulasuriya K.A."/>
            <person name="Fulton R."/>
            <person name="Fronick C."/>
            <person name="O'Laughlin M."/>
            <person name="Miner T."/>
            <person name="Herter B."/>
            <person name="Rosa B.A."/>
            <person name="Cordes M."/>
            <person name="Tomlinson C."/>
            <person name="Wollam A."/>
            <person name="Palsikar V.B."/>
            <person name="Mardis E.R."/>
            <person name="Wilson R.K."/>
        </authorList>
    </citation>
    <scope>NUCLEOTIDE SEQUENCE [LARGE SCALE GENOMIC DNA]</scope>
    <source>
        <strain evidence="13">KA00274</strain>
    </source>
</reference>
<proteinExistence type="inferred from homology"/>
<accession>A0A133YHA7</accession>
<dbReference type="InterPro" id="IPR000565">
    <property type="entry name" value="Topo_IIA_B"/>
</dbReference>
<protein>
    <recommendedName>
        <fullName evidence="3">DNA topoisomerase (ATP-hydrolyzing)</fullName>
        <ecNumber evidence="3">5.6.2.2</ecNumber>
    </recommendedName>
</protein>
<evidence type="ECO:0000256" key="4">
    <source>
        <dbReference type="ARBA" id="ARBA00022723"/>
    </source>
</evidence>
<keyword evidence="6" id="KW-0067">ATP-binding</keyword>
<comment type="caution">
    <text evidence="12">The sequence shown here is derived from an EMBL/GenBank/DDBJ whole genome shotgun (WGS) entry which is preliminary data.</text>
</comment>
<dbReference type="Gene3D" id="3.30.230.10">
    <property type="match status" value="1"/>
</dbReference>
<keyword evidence="5" id="KW-0547">Nucleotide-binding</keyword>
<evidence type="ECO:0000256" key="7">
    <source>
        <dbReference type="ARBA" id="ARBA00022842"/>
    </source>
</evidence>
<dbReference type="Pfam" id="PF00986">
    <property type="entry name" value="DNA_gyraseB_C"/>
    <property type="match status" value="1"/>
</dbReference>
<dbReference type="PATRIC" id="fig|1497955.3.peg.240"/>
<keyword evidence="4" id="KW-0479">Metal-binding</keyword>
<evidence type="ECO:0000313" key="12">
    <source>
        <dbReference type="EMBL" id="KXB42568.1"/>
    </source>
</evidence>
<dbReference type="InterPro" id="IPR018522">
    <property type="entry name" value="TopoIIA_CS"/>
</dbReference>
<evidence type="ECO:0000256" key="6">
    <source>
        <dbReference type="ARBA" id="ARBA00022840"/>
    </source>
</evidence>
<keyword evidence="13" id="KW-1185">Reference proteome</keyword>
<dbReference type="InterPro" id="IPR013760">
    <property type="entry name" value="Topo_IIA-like_dom_sf"/>
</dbReference>
<dbReference type="InterPro" id="IPR002288">
    <property type="entry name" value="DNA_gyrase_B_C"/>
</dbReference>